<evidence type="ECO:0000256" key="2">
    <source>
        <dbReference type="ARBA" id="ARBA00022475"/>
    </source>
</evidence>
<evidence type="ECO:0000256" key="1">
    <source>
        <dbReference type="ARBA" id="ARBA00022448"/>
    </source>
</evidence>
<feature type="transmembrane region" description="Helical" evidence="8">
    <location>
        <begin position="12"/>
        <end position="33"/>
    </location>
</feature>
<protein>
    <recommendedName>
        <fullName evidence="8">Putative manganese efflux pump MntP</fullName>
    </recommendedName>
</protein>
<dbReference type="Proteomes" id="UP000679992">
    <property type="component" value="Unassembled WGS sequence"/>
</dbReference>
<keyword evidence="10" id="KW-1185">Reference proteome</keyword>
<gene>
    <name evidence="8 9" type="primary">mntP</name>
    <name evidence="9" type="ORF">J42TS3_05700</name>
</gene>
<feature type="transmembrane region" description="Helical" evidence="8">
    <location>
        <begin position="107"/>
        <end position="130"/>
    </location>
</feature>
<dbReference type="PANTHER" id="PTHR35529:SF1">
    <property type="entry name" value="MANGANESE EFFLUX PUMP MNTP-RELATED"/>
    <property type="match status" value="1"/>
</dbReference>
<proteinExistence type="inferred from homology"/>
<sequence>MTEAFVRLGELMTILLMAVALGMDAFSLGIGIGMKGVRRNDAIRIGSAVALFHVLMPLIGIFAGQYVGVLLGHLARYVSGGLLLLLGAHMIYSSVKGNGSQSINHRTLWGVLLFSLSVSIDSFSVGVSLGMFHSDLLITVLAFGFFGGLMSIMGLALGRSVGRSLGDYGEAAGGAILLAFGLMFIF</sequence>
<feature type="transmembrane region" description="Helical" evidence="8">
    <location>
        <begin position="74"/>
        <end position="95"/>
    </location>
</feature>
<evidence type="ECO:0000256" key="7">
    <source>
        <dbReference type="ARBA" id="ARBA00023211"/>
    </source>
</evidence>
<dbReference type="HAMAP" id="MF_01521">
    <property type="entry name" value="MntP_pump"/>
    <property type="match status" value="1"/>
</dbReference>
<dbReference type="InterPro" id="IPR003810">
    <property type="entry name" value="Mntp/YtaF"/>
</dbReference>
<keyword evidence="1 8" id="KW-0813">Transport</keyword>
<dbReference type="InterPro" id="IPR022929">
    <property type="entry name" value="Put_MntP"/>
</dbReference>
<comment type="similarity">
    <text evidence="8">Belongs to the MntP (TC 9.B.29) family.</text>
</comment>
<feature type="transmembrane region" description="Helical" evidence="8">
    <location>
        <begin position="168"/>
        <end position="185"/>
    </location>
</feature>
<organism evidence="9 10">
    <name type="scientific">Paenibacillus vini</name>
    <dbReference type="NCBI Taxonomy" id="1476024"/>
    <lineage>
        <taxon>Bacteria</taxon>
        <taxon>Bacillati</taxon>
        <taxon>Bacillota</taxon>
        <taxon>Bacilli</taxon>
        <taxon>Bacillales</taxon>
        <taxon>Paenibacillaceae</taxon>
        <taxon>Paenibacillus</taxon>
    </lineage>
</organism>
<evidence type="ECO:0000256" key="6">
    <source>
        <dbReference type="ARBA" id="ARBA00023136"/>
    </source>
</evidence>
<comment type="caution">
    <text evidence="9">The sequence shown here is derived from an EMBL/GenBank/DDBJ whole genome shotgun (WGS) entry which is preliminary data.</text>
</comment>
<keyword evidence="7 8" id="KW-0464">Manganese</keyword>
<dbReference type="RefSeq" id="WP_211022686.1">
    <property type="nucleotide sequence ID" value="NZ_BOSL01000001.1"/>
</dbReference>
<evidence type="ECO:0000256" key="4">
    <source>
        <dbReference type="ARBA" id="ARBA00022989"/>
    </source>
</evidence>
<evidence type="ECO:0000313" key="10">
    <source>
        <dbReference type="Proteomes" id="UP000679992"/>
    </source>
</evidence>
<comment type="function">
    <text evidence="8">Probably functions as a manganese efflux pump.</text>
</comment>
<keyword evidence="3 8" id="KW-0812">Transmembrane</keyword>
<dbReference type="PANTHER" id="PTHR35529">
    <property type="entry name" value="MANGANESE EFFLUX PUMP MNTP-RELATED"/>
    <property type="match status" value="1"/>
</dbReference>
<evidence type="ECO:0000256" key="3">
    <source>
        <dbReference type="ARBA" id="ARBA00022692"/>
    </source>
</evidence>
<keyword evidence="4 8" id="KW-1133">Transmembrane helix</keyword>
<dbReference type="Pfam" id="PF02659">
    <property type="entry name" value="Mntp"/>
    <property type="match status" value="1"/>
</dbReference>
<dbReference type="EMBL" id="BOSL01000001">
    <property type="protein sequence ID" value="GIP51535.1"/>
    <property type="molecule type" value="Genomic_DNA"/>
</dbReference>
<evidence type="ECO:0000256" key="5">
    <source>
        <dbReference type="ARBA" id="ARBA00023065"/>
    </source>
</evidence>
<keyword evidence="5 8" id="KW-0406">Ion transport</keyword>
<feature type="transmembrane region" description="Helical" evidence="8">
    <location>
        <begin position="136"/>
        <end position="156"/>
    </location>
</feature>
<evidence type="ECO:0000256" key="8">
    <source>
        <dbReference type="HAMAP-Rule" id="MF_01521"/>
    </source>
</evidence>
<keyword evidence="2 8" id="KW-1003">Cell membrane</keyword>
<comment type="subcellular location">
    <subcellularLocation>
        <location evidence="8">Cell membrane</location>
        <topology evidence="8">Multi-pass membrane protein</topology>
    </subcellularLocation>
</comment>
<evidence type="ECO:0000313" key="9">
    <source>
        <dbReference type="EMBL" id="GIP51535.1"/>
    </source>
</evidence>
<reference evidence="9 10" key="1">
    <citation type="submission" date="2021-03" db="EMBL/GenBank/DDBJ databases">
        <title>Antimicrobial resistance genes in bacteria isolated from Japanese honey, and their potential for conferring macrolide and lincosamide resistance in the American foulbrood pathogen Paenibacillus larvae.</title>
        <authorList>
            <person name="Okamoto M."/>
            <person name="Kumagai M."/>
            <person name="Kanamori H."/>
            <person name="Takamatsu D."/>
        </authorList>
    </citation>
    <scope>NUCLEOTIDE SEQUENCE [LARGE SCALE GENOMIC DNA]</scope>
    <source>
        <strain evidence="9 10">J42TS3</strain>
    </source>
</reference>
<accession>A0ABQ4M7W4</accession>
<name>A0ABQ4M7W4_9BACL</name>
<keyword evidence="6 8" id="KW-0472">Membrane</keyword>
<feature type="transmembrane region" description="Helical" evidence="8">
    <location>
        <begin position="45"/>
        <end position="68"/>
    </location>
</feature>